<evidence type="ECO:0000313" key="1">
    <source>
        <dbReference type="EMBL" id="PKI33879.1"/>
    </source>
</evidence>
<sequence>MEAENSVLQAQAAEFTHRLKVLSVSVFNSEIYFPNDGDHIGGLSDLVNNERLLLSATRLQQSHSARS</sequence>
<dbReference type="EMBL" id="PGOL01006246">
    <property type="protein sequence ID" value="PKI33879.1"/>
    <property type="molecule type" value="Genomic_DNA"/>
</dbReference>
<reference evidence="1 2" key="1">
    <citation type="submission" date="2017-11" db="EMBL/GenBank/DDBJ databases">
        <title>De-novo sequencing of pomegranate (Punica granatum L.) genome.</title>
        <authorList>
            <person name="Akparov Z."/>
            <person name="Amiraslanov A."/>
            <person name="Hajiyeva S."/>
            <person name="Abbasov M."/>
            <person name="Kaur K."/>
            <person name="Hamwieh A."/>
            <person name="Solovyev V."/>
            <person name="Salamov A."/>
            <person name="Braich B."/>
            <person name="Kosarev P."/>
            <person name="Mahmoud A."/>
            <person name="Hajiyev E."/>
            <person name="Babayeva S."/>
            <person name="Izzatullayeva V."/>
            <person name="Mammadov A."/>
            <person name="Mammadov A."/>
            <person name="Sharifova S."/>
            <person name="Ojaghi J."/>
            <person name="Eynullazada K."/>
            <person name="Bayramov B."/>
            <person name="Abdulazimova A."/>
            <person name="Shahmuradov I."/>
        </authorList>
    </citation>
    <scope>NUCLEOTIDE SEQUENCE [LARGE SCALE GENOMIC DNA]</scope>
    <source>
        <strain evidence="2">cv. AG2017</strain>
        <tissue evidence="1">Leaf</tissue>
    </source>
</reference>
<evidence type="ECO:0000313" key="2">
    <source>
        <dbReference type="Proteomes" id="UP000233551"/>
    </source>
</evidence>
<comment type="caution">
    <text evidence="1">The sequence shown here is derived from an EMBL/GenBank/DDBJ whole genome shotgun (WGS) entry which is preliminary data.</text>
</comment>
<dbReference type="AlphaFoldDB" id="A0A2I0HQA0"/>
<dbReference type="Proteomes" id="UP000233551">
    <property type="component" value="Unassembled WGS sequence"/>
</dbReference>
<name>A0A2I0HQA0_PUNGR</name>
<organism evidence="1 2">
    <name type="scientific">Punica granatum</name>
    <name type="common">Pomegranate</name>
    <dbReference type="NCBI Taxonomy" id="22663"/>
    <lineage>
        <taxon>Eukaryota</taxon>
        <taxon>Viridiplantae</taxon>
        <taxon>Streptophyta</taxon>
        <taxon>Embryophyta</taxon>
        <taxon>Tracheophyta</taxon>
        <taxon>Spermatophyta</taxon>
        <taxon>Magnoliopsida</taxon>
        <taxon>eudicotyledons</taxon>
        <taxon>Gunneridae</taxon>
        <taxon>Pentapetalae</taxon>
        <taxon>rosids</taxon>
        <taxon>malvids</taxon>
        <taxon>Myrtales</taxon>
        <taxon>Lythraceae</taxon>
        <taxon>Punica</taxon>
    </lineage>
</organism>
<accession>A0A2I0HQA0</accession>
<protein>
    <submittedName>
        <fullName evidence="1">Uncharacterized protein</fullName>
    </submittedName>
</protein>
<keyword evidence="2" id="KW-1185">Reference proteome</keyword>
<proteinExistence type="predicted"/>
<gene>
    <name evidence="1" type="ORF">CRG98_045709</name>
</gene>